<gene>
    <name evidence="3" type="primary">LOC111185348</name>
</gene>
<sequence length="163" mass="18662">MKRGTKERGNVAFCAWCLKGIAEMEEFLKNLAKERMTCKNLPNPESMKQTFNNTSQVDGRWKRAVEEEAFRDHLRTIKAGVRRSLYGLLWFSRLSNCDLLWNEESLQRTVCKVECRKEKNTRVRWLTDGPCKEIQDAGCVQSPKSGPEGRTSESSTGPCCILP</sequence>
<reference evidence="3" key="1">
    <citation type="submission" date="2025-08" db="UniProtKB">
        <authorList>
            <consortium name="RefSeq"/>
        </authorList>
    </citation>
    <scope>IDENTIFICATION</scope>
    <source>
        <tissue evidence="3">Blood</tissue>
    </source>
</reference>
<dbReference type="Proteomes" id="UP000248483">
    <property type="component" value="Unplaced"/>
</dbReference>
<name>A0A2Y9PUN7_DELLE</name>
<accession>A0A2Y9PUN7</accession>
<proteinExistence type="predicted"/>
<evidence type="ECO:0000313" key="3">
    <source>
        <dbReference type="RefSeq" id="XP_022450584.1"/>
    </source>
</evidence>
<keyword evidence="2" id="KW-1185">Reference proteome</keyword>
<evidence type="ECO:0000256" key="1">
    <source>
        <dbReference type="SAM" id="MobiDB-lite"/>
    </source>
</evidence>
<dbReference type="RefSeq" id="XP_022450584.1">
    <property type="nucleotide sequence ID" value="XM_022594876.1"/>
</dbReference>
<dbReference type="InParanoid" id="A0A2Y9PUN7"/>
<dbReference type="GeneID" id="111185348"/>
<evidence type="ECO:0000313" key="2">
    <source>
        <dbReference type="Proteomes" id="UP000248483"/>
    </source>
</evidence>
<dbReference type="AlphaFoldDB" id="A0A2Y9PUN7"/>
<dbReference type="KEGG" id="dle:111185348"/>
<protein>
    <submittedName>
        <fullName evidence="3">Uncharacterized protein LOC111185348 isoform X1</fullName>
    </submittedName>
</protein>
<feature type="region of interest" description="Disordered" evidence="1">
    <location>
        <begin position="139"/>
        <end position="163"/>
    </location>
</feature>
<organism evidence="2 3">
    <name type="scientific">Delphinapterus leucas</name>
    <name type="common">Beluga whale</name>
    <dbReference type="NCBI Taxonomy" id="9749"/>
    <lineage>
        <taxon>Eukaryota</taxon>
        <taxon>Metazoa</taxon>
        <taxon>Chordata</taxon>
        <taxon>Craniata</taxon>
        <taxon>Vertebrata</taxon>
        <taxon>Euteleostomi</taxon>
        <taxon>Mammalia</taxon>
        <taxon>Eutheria</taxon>
        <taxon>Laurasiatheria</taxon>
        <taxon>Artiodactyla</taxon>
        <taxon>Whippomorpha</taxon>
        <taxon>Cetacea</taxon>
        <taxon>Odontoceti</taxon>
        <taxon>Monodontidae</taxon>
        <taxon>Delphinapterus</taxon>
    </lineage>
</organism>